<dbReference type="CDD" id="cd00496">
    <property type="entry name" value="PheRS_alpha_core"/>
    <property type="match status" value="1"/>
</dbReference>
<keyword evidence="6 13" id="KW-0479">Metal-binding</keyword>
<evidence type="ECO:0000313" key="15">
    <source>
        <dbReference type="EMBL" id="QCI21445.1"/>
    </source>
</evidence>
<evidence type="ECO:0000256" key="12">
    <source>
        <dbReference type="ARBA" id="ARBA00049255"/>
    </source>
</evidence>
<evidence type="ECO:0000256" key="2">
    <source>
        <dbReference type="ARBA" id="ARBA00010207"/>
    </source>
</evidence>
<dbReference type="Proteomes" id="UP000298773">
    <property type="component" value="Chromosome"/>
</dbReference>
<protein>
    <recommendedName>
        <fullName evidence="13">Phenylalanine--tRNA ligase alpha subunit</fullName>
        <ecNumber evidence="13">6.1.1.20</ecNumber>
    </recommendedName>
    <alternativeName>
        <fullName evidence="13">Phenylalanyl-tRNA synthetase alpha subunit</fullName>
        <shortName evidence="13">PheRS</shortName>
    </alternativeName>
</protein>
<evidence type="ECO:0000256" key="9">
    <source>
        <dbReference type="ARBA" id="ARBA00022842"/>
    </source>
</evidence>
<evidence type="ECO:0000313" key="16">
    <source>
        <dbReference type="Proteomes" id="UP000298773"/>
    </source>
</evidence>
<dbReference type="InterPro" id="IPR004188">
    <property type="entry name" value="Phe-tRNA_ligase_II_N"/>
</dbReference>
<dbReference type="PANTHER" id="PTHR11538">
    <property type="entry name" value="PHENYLALANYL-TRNA SYNTHETASE"/>
    <property type="match status" value="1"/>
</dbReference>
<keyword evidence="10 13" id="KW-0648">Protein biosynthesis</keyword>
<proteinExistence type="inferred from homology"/>
<dbReference type="EC" id="6.1.1.20" evidence="13"/>
<keyword evidence="11 13" id="KW-0030">Aminoacyl-tRNA synthetase</keyword>
<comment type="subcellular location">
    <subcellularLocation>
        <location evidence="1 13">Cytoplasm</location>
    </subcellularLocation>
</comment>
<dbReference type="GO" id="GO:0004826">
    <property type="term" value="F:phenylalanine-tRNA ligase activity"/>
    <property type="evidence" value="ECO:0007669"/>
    <property type="project" value="UniProtKB-UniRule"/>
</dbReference>
<sequence>MFNLNEFFQNVEIDINNAKKIEDLDQIRIKCLGKKGILTNYIKGLKILSFEEKRKNSVLVNKIKKSIFLKINRKYKTLEQIILNQRIQNESIDVSLPGRRIQNGFVHPITHTINDIKNFFFKIGFQSVNSLEIEDEYHNFDALNIPKNHPARDTHDTFWFDDNRLLRTQTSSVQIRVMKQRKPPIRLIFPGKVYRNDYDPTHTPMFHQIEGLIVEKNINFSNLKWIIYCFLNDLFNNTVSIKFRPSYFPFTTPSAEVDIISHSGKKLEILGCGMVHPVILSNMKIDSKRYAACAFGIGVERITMLRYGITDIRSLFENDIRFLKQFKQ</sequence>
<dbReference type="GO" id="GO:0000287">
    <property type="term" value="F:magnesium ion binding"/>
    <property type="evidence" value="ECO:0007669"/>
    <property type="project" value="UniProtKB-UniRule"/>
</dbReference>
<dbReference type="OrthoDB" id="9800719at2"/>
<dbReference type="Pfam" id="PF02912">
    <property type="entry name" value="Phe_tRNA-synt_N"/>
    <property type="match status" value="1"/>
</dbReference>
<dbReference type="AlphaFoldDB" id="A0A4D6YAP3"/>
<comment type="catalytic activity">
    <reaction evidence="12 13">
        <text>tRNA(Phe) + L-phenylalanine + ATP = L-phenylalanyl-tRNA(Phe) + AMP + diphosphate + H(+)</text>
        <dbReference type="Rhea" id="RHEA:19413"/>
        <dbReference type="Rhea" id="RHEA-COMP:9668"/>
        <dbReference type="Rhea" id="RHEA-COMP:9699"/>
        <dbReference type="ChEBI" id="CHEBI:15378"/>
        <dbReference type="ChEBI" id="CHEBI:30616"/>
        <dbReference type="ChEBI" id="CHEBI:33019"/>
        <dbReference type="ChEBI" id="CHEBI:58095"/>
        <dbReference type="ChEBI" id="CHEBI:78442"/>
        <dbReference type="ChEBI" id="CHEBI:78531"/>
        <dbReference type="ChEBI" id="CHEBI:456215"/>
        <dbReference type="EC" id="6.1.1.20"/>
    </reaction>
</comment>
<dbReference type="InterPro" id="IPR006195">
    <property type="entry name" value="aa-tRNA-synth_II"/>
</dbReference>
<evidence type="ECO:0000259" key="14">
    <source>
        <dbReference type="PROSITE" id="PS50862"/>
    </source>
</evidence>
<dbReference type="PROSITE" id="PS50862">
    <property type="entry name" value="AA_TRNA_LIGASE_II"/>
    <property type="match status" value="1"/>
</dbReference>
<dbReference type="NCBIfam" id="TIGR00468">
    <property type="entry name" value="pheS"/>
    <property type="match status" value="1"/>
</dbReference>
<dbReference type="Gene3D" id="3.30.930.10">
    <property type="entry name" value="Bira Bifunctional Protein, Domain 2"/>
    <property type="match status" value="1"/>
</dbReference>
<dbReference type="HAMAP" id="MF_00281">
    <property type="entry name" value="Phe_tRNA_synth_alpha1"/>
    <property type="match status" value="1"/>
</dbReference>
<evidence type="ECO:0000256" key="10">
    <source>
        <dbReference type="ARBA" id="ARBA00022917"/>
    </source>
</evidence>
<keyword evidence="4 13" id="KW-0963">Cytoplasm</keyword>
<dbReference type="InterPro" id="IPR010978">
    <property type="entry name" value="tRNA-bd_arm"/>
</dbReference>
<keyword evidence="7 13" id="KW-0547">Nucleotide-binding</keyword>
<dbReference type="RefSeq" id="WP_158356416.1">
    <property type="nucleotide sequence ID" value="NZ_CP034873.1"/>
</dbReference>
<gene>
    <name evidence="13" type="primary">pheS</name>
    <name evidence="15" type="ORF">D9V69_00630</name>
</gene>
<comment type="subunit">
    <text evidence="3 13">Tetramer of two alpha and two beta subunits.</text>
</comment>
<evidence type="ECO:0000256" key="5">
    <source>
        <dbReference type="ARBA" id="ARBA00022598"/>
    </source>
</evidence>
<evidence type="ECO:0000256" key="3">
    <source>
        <dbReference type="ARBA" id="ARBA00011209"/>
    </source>
</evidence>
<dbReference type="PANTHER" id="PTHR11538:SF41">
    <property type="entry name" value="PHENYLALANINE--TRNA LIGASE, MITOCHONDRIAL"/>
    <property type="match status" value="1"/>
</dbReference>
<name>A0A4D6YAP3_9GAMM</name>
<evidence type="ECO:0000256" key="7">
    <source>
        <dbReference type="ARBA" id="ARBA00022741"/>
    </source>
</evidence>
<dbReference type="Pfam" id="PF01409">
    <property type="entry name" value="tRNA-synt_2d"/>
    <property type="match status" value="1"/>
</dbReference>
<evidence type="ECO:0000256" key="13">
    <source>
        <dbReference type="HAMAP-Rule" id="MF_00281"/>
    </source>
</evidence>
<dbReference type="InterPro" id="IPR002319">
    <property type="entry name" value="Phenylalanyl-tRNA_Synthase"/>
</dbReference>
<evidence type="ECO:0000256" key="1">
    <source>
        <dbReference type="ARBA" id="ARBA00004496"/>
    </source>
</evidence>
<dbReference type="InterPro" id="IPR022911">
    <property type="entry name" value="Phe_tRNA_ligase_alpha1_bac"/>
</dbReference>
<dbReference type="InterPro" id="IPR004529">
    <property type="entry name" value="Phe-tRNA-synth_IIc_asu"/>
</dbReference>
<dbReference type="InterPro" id="IPR045864">
    <property type="entry name" value="aa-tRNA-synth_II/BPL/LPL"/>
</dbReference>
<keyword evidence="5 13" id="KW-0436">Ligase</keyword>
<dbReference type="EMBL" id="CP034873">
    <property type="protein sequence ID" value="QCI21445.1"/>
    <property type="molecule type" value="Genomic_DNA"/>
</dbReference>
<evidence type="ECO:0000256" key="8">
    <source>
        <dbReference type="ARBA" id="ARBA00022840"/>
    </source>
</evidence>
<comment type="cofactor">
    <cofactor evidence="13">
        <name>Mg(2+)</name>
        <dbReference type="ChEBI" id="CHEBI:18420"/>
    </cofactor>
    <text evidence="13">Binds 2 magnesium ions per tetramer.</text>
</comment>
<comment type="caution">
    <text evidence="13">Lacks conserved residue(s) required for the propagation of feature annotation.</text>
</comment>
<evidence type="ECO:0000256" key="6">
    <source>
        <dbReference type="ARBA" id="ARBA00022723"/>
    </source>
</evidence>
<evidence type="ECO:0000256" key="4">
    <source>
        <dbReference type="ARBA" id="ARBA00022490"/>
    </source>
</evidence>
<dbReference type="GO" id="GO:0005737">
    <property type="term" value="C:cytoplasm"/>
    <property type="evidence" value="ECO:0007669"/>
    <property type="project" value="UniProtKB-SubCell"/>
</dbReference>
<evidence type="ECO:0000256" key="11">
    <source>
        <dbReference type="ARBA" id="ARBA00023146"/>
    </source>
</evidence>
<organism evidence="15 16">
    <name type="scientific">Buchnera aphidicola</name>
    <name type="common">Hyadaphis tataricae</name>
    <dbReference type="NCBI Taxonomy" id="1241859"/>
    <lineage>
        <taxon>Bacteria</taxon>
        <taxon>Pseudomonadati</taxon>
        <taxon>Pseudomonadota</taxon>
        <taxon>Gammaproteobacteria</taxon>
        <taxon>Enterobacterales</taxon>
        <taxon>Erwiniaceae</taxon>
        <taxon>Buchnera</taxon>
    </lineage>
</organism>
<reference evidence="15 16" key="1">
    <citation type="submission" date="2018-12" db="EMBL/GenBank/DDBJ databases">
        <authorList>
            <person name="Chong R.A."/>
        </authorList>
    </citation>
    <scope>NUCLEOTIDE SEQUENCE [LARGE SCALE GENOMIC DNA]</scope>
    <source>
        <strain evidence="15 16">Hta</strain>
    </source>
</reference>
<accession>A0A4D6YAP3</accession>
<dbReference type="GO" id="GO:0006432">
    <property type="term" value="P:phenylalanyl-tRNA aminoacylation"/>
    <property type="evidence" value="ECO:0007669"/>
    <property type="project" value="UniProtKB-UniRule"/>
</dbReference>
<comment type="similarity">
    <text evidence="2 13">Belongs to the class-II aminoacyl-tRNA synthetase family. Phe-tRNA synthetase alpha subunit type 1 subfamily.</text>
</comment>
<dbReference type="GO" id="GO:0005524">
    <property type="term" value="F:ATP binding"/>
    <property type="evidence" value="ECO:0007669"/>
    <property type="project" value="UniProtKB-UniRule"/>
</dbReference>
<dbReference type="SUPFAM" id="SSF46589">
    <property type="entry name" value="tRNA-binding arm"/>
    <property type="match status" value="1"/>
</dbReference>
<reference evidence="15 16" key="2">
    <citation type="submission" date="2019-05" db="EMBL/GenBank/DDBJ databases">
        <title>Genome evolution of the obligate endosymbiont Buchnera aphidicola.</title>
        <authorList>
            <person name="Moran N.A."/>
        </authorList>
    </citation>
    <scope>NUCLEOTIDE SEQUENCE [LARGE SCALE GENOMIC DNA]</scope>
    <source>
        <strain evidence="15 16">Hta</strain>
    </source>
</reference>
<feature type="domain" description="Aminoacyl-transfer RNA synthetases class-II family profile" evidence="14">
    <location>
        <begin position="116"/>
        <end position="317"/>
    </location>
</feature>
<dbReference type="SUPFAM" id="SSF55681">
    <property type="entry name" value="Class II aaRS and biotin synthetases"/>
    <property type="match status" value="1"/>
</dbReference>
<dbReference type="GO" id="GO:0000049">
    <property type="term" value="F:tRNA binding"/>
    <property type="evidence" value="ECO:0007669"/>
    <property type="project" value="InterPro"/>
</dbReference>
<keyword evidence="8 13" id="KW-0067">ATP-binding</keyword>
<keyword evidence="9 13" id="KW-0460">Magnesium</keyword>